<feature type="region of interest" description="Disordered" evidence="1">
    <location>
        <begin position="1"/>
        <end position="25"/>
    </location>
</feature>
<dbReference type="EnsemblPlants" id="LPERR03G32280.1">
    <property type="protein sequence ID" value="LPERR03G32280.1"/>
    <property type="gene ID" value="LPERR03G32280"/>
</dbReference>
<evidence type="ECO:0000313" key="2">
    <source>
        <dbReference type="EnsemblPlants" id="LPERR03G32280.1"/>
    </source>
</evidence>
<sequence>MPSMPPPPPPSPSSVCSDRDRDLDVPPVTRAIDDFQPAPPTTSPESLPYSTARTELNRAYDSALPCPASIIFWLS</sequence>
<protein>
    <submittedName>
        <fullName evidence="2">Uncharacterized protein</fullName>
    </submittedName>
</protein>
<reference evidence="2 3" key="1">
    <citation type="submission" date="2012-08" db="EMBL/GenBank/DDBJ databases">
        <title>Oryza genome evolution.</title>
        <authorList>
            <person name="Wing R.A."/>
        </authorList>
    </citation>
    <scope>NUCLEOTIDE SEQUENCE</scope>
</reference>
<accession>A0A0D9W0E6</accession>
<reference evidence="2" key="3">
    <citation type="submission" date="2015-04" db="UniProtKB">
        <authorList>
            <consortium name="EnsemblPlants"/>
        </authorList>
    </citation>
    <scope>IDENTIFICATION</scope>
</reference>
<evidence type="ECO:0000313" key="3">
    <source>
        <dbReference type="Proteomes" id="UP000032180"/>
    </source>
</evidence>
<reference evidence="3" key="2">
    <citation type="submission" date="2013-12" db="EMBL/GenBank/DDBJ databases">
        <authorList>
            <person name="Yu Y."/>
            <person name="Lee S."/>
            <person name="de Baynast K."/>
            <person name="Wissotski M."/>
            <person name="Liu L."/>
            <person name="Talag J."/>
            <person name="Goicoechea J."/>
            <person name="Angelova A."/>
            <person name="Jetty R."/>
            <person name="Kudrna D."/>
            <person name="Golser W."/>
            <person name="Rivera L."/>
            <person name="Zhang J."/>
            <person name="Wing R."/>
        </authorList>
    </citation>
    <scope>NUCLEOTIDE SEQUENCE</scope>
</reference>
<feature type="compositionally biased region" description="Pro residues" evidence="1">
    <location>
        <begin position="1"/>
        <end position="12"/>
    </location>
</feature>
<keyword evidence="3" id="KW-1185">Reference proteome</keyword>
<dbReference type="AlphaFoldDB" id="A0A0D9W0E6"/>
<proteinExistence type="predicted"/>
<dbReference type="HOGENOM" id="CLU_2674664_0_0_1"/>
<name>A0A0D9W0E6_9ORYZ</name>
<evidence type="ECO:0000256" key="1">
    <source>
        <dbReference type="SAM" id="MobiDB-lite"/>
    </source>
</evidence>
<dbReference type="Proteomes" id="UP000032180">
    <property type="component" value="Chromosome 3"/>
</dbReference>
<organism evidence="2 3">
    <name type="scientific">Leersia perrieri</name>
    <dbReference type="NCBI Taxonomy" id="77586"/>
    <lineage>
        <taxon>Eukaryota</taxon>
        <taxon>Viridiplantae</taxon>
        <taxon>Streptophyta</taxon>
        <taxon>Embryophyta</taxon>
        <taxon>Tracheophyta</taxon>
        <taxon>Spermatophyta</taxon>
        <taxon>Magnoliopsida</taxon>
        <taxon>Liliopsida</taxon>
        <taxon>Poales</taxon>
        <taxon>Poaceae</taxon>
        <taxon>BOP clade</taxon>
        <taxon>Oryzoideae</taxon>
        <taxon>Oryzeae</taxon>
        <taxon>Oryzinae</taxon>
        <taxon>Leersia</taxon>
    </lineage>
</organism>
<dbReference type="Gramene" id="LPERR03G32280.1">
    <property type="protein sequence ID" value="LPERR03G32280.1"/>
    <property type="gene ID" value="LPERR03G32280"/>
</dbReference>